<evidence type="ECO:0000256" key="3">
    <source>
        <dbReference type="ARBA" id="ARBA00012438"/>
    </source>
</evidence>
<dbReference type="EC" id="2.7.13.3" evidence="3"/>
<protein>
    <recommendedName>
        <fullName evidence="3">histidine kinase</fullName>
        <ecNumber evidence="3">2.7.13.3</ecNumber>
    </recommendedName>
</protein>
<dbReference type="RefSeq" id="WP_163940831.1">
    <property type="nucleotide sequence ID" value="NZ_JAAIKC010000001.1"/>
</dbReference>
<feature type="transmembrane region" description="Helical" evidence="14">
    <location>
        <begin position="330"/>
        <end position="351"/>
    </location>
</feature>
<evidence type="ECO:0000256" key="13">
    <source>
        <dbReference type="ARBA" id="ARBA00023136"/>
    </source>
</evidence>
<gene>
    <name evidence="17" type="ORF">GK047_02780</name>
</gene>
<sequence length="725" mass="83489">MDIKSRNNYMPYLLVTVLIYASVLAILVITDVVKNRELLKKDAYFQSQAFHHEIELDYNLIRYYHIDNKDYPLYTEQAKIGAERSEAWKVTYEGMERKKKDAYMEKIIEAKRLGKFDEAQYFQEGMNGEFAQIENEITELLATRTKDYLSYKNKEYSDVENSLTSRSRSFHYYIEDQKNSSVYRNMDIEPKDADVKQALYAIELPQTYVKNEILQRINTYFQKNSLKGYFIIPKEARGFSQIHADYMYFNSIRERLFKEIAMLVVNSLLIGGLFLYMKKNYAFRFLLENMPTNRLRQIPLDVRLLITAALCCILVNQFNTISFFKLPIRLSILTSWTILSVILMVLALFLIDGIRLCQCRDQFAKQWESSLYRRISVILTNRRVKKSMLYKAGFVFSVTVLLGVAIPFTIYGMEEQITGLVICGIVYGLLYAITILPFMIRRIRMLHRIMVAAEQIAEGDLSDSSIVERGKGNLAQLALHLNNMKKGFKASMEKEKKSERMKSELVTNVSHDLKTPLTSIINYVDLLKQKDLPPESIAKYIEVLDRKSQRLKVLIDDLFEASKMASGAVDLQVETVNVSALLNQALAEFSDKIESSVLTFRVHVEHAHIVAPLDGRKTWRVFENLISNALKYAMPHTRVHLSLSEDQDKVLFTIKNVSSYEIDFHVDGLLERFKRGDSSRHTEGSGLGLAIAKSIVELQGGQLMIEVDGDLFKATVIFDRNTSAA</sequence>
<comment type="caution">
    <text evidence="17">The sequence shown here is derived from an EMBL/GenBank/DDBJ whole genome shotgun (WGS) entry which is preliminary data.</text>
</comment>
<dbReference type="Gene3D" id="3.30.565.10">
    <property type="entry name" value="Histidine kinase-like ATPase, C-terminal domain"/>
    <property type="match status" value="1"/>
</dbReference>
<dbReference type="Gene3D" id="6.10.340.10">
    <property type="match status" value="1"/>
</dbReference>
<keyword evidence="10" id="KW-0067">ATP-binding</keyword>
<feature type="domain" description="Histidine kinase" evidence="15">
    <location>
        <begin position="508"/>
        <end position="706"/>
    </location>
</feature>
<organism evidence="17">
    <name type="scientific">Paenibacillus sp. SYP-B3998</name>
    <dbReference type="NCBI Taxonomy" id="2678564"/>
    <lineage>
        <taxon>Bacteria</taxon>
        <taxon>Bacillati</taxon>
        <taxon>Bacillota</taxon>
        <taxon>Bacilli</taxon>
        <taxon>Bacillales</taxon>
        <taxon>Paenibacillaceae</taxon>
        <taxon>Paenibacillus</taxon>
    </lineage>
</organism>
<evidence type="ECO:0000259" key="15">
    <source>
        <dbReference type="PROSITE" id="PS50109"/>
    </source>
</evidence>
<dbReference type="EMBL" id="JAAIKC010000001">
    <property type="protein sequence ID" value="NEW04942.1"/>
    <property type="molecule type" value="Genomic_DNA"/>
</dbReference>
<keyword evidence="6" id="KW-0808">Transferase</keyword>
<evidence type="ECO:0000256" key="10">
    <source>
        <dbReference type="ARBA" id="ARBA00022840"/>
    </source>
</evidence>
<evidence type="ECO:0000256" key="8">
    <source>
        <dbReference type="ARBA" id="ARBA00022741"/>
    </source>
</evidence>
<dbReference type="GO" id="GO:0000155">
    <property type="term" value="F:phosphorelay sensor kinase activity"/>
    <property type="evidence" value="ECO:0007669"/>
    <property type="project" value="InterPro"/>
</dbReference>
<keyword evidence="12" id="KW-0902">Two-component regulatory system</keyword>
<dbReference type="InterPro" id="IPR036097">
    <property type="entry name" value="HisK_dim/P_sf"/>
</dbReference>
<keyword evidence="13 14" id="KW-0472">Membrane</keyword>
<dbReference type="CDD" id="cd06225">
    <property type="entry name" value="HAMP"/>
    <property type="match status" value="1"/>
</dbReference>
<dbReference type="SMART" id="SM00388">
    <property type="entry name" value="HisKA"/>
    <property type="match status" value="1"/>
</dbReference>
<keyword evidence="4" id="KW-1003">Cell membrane</keyword>
<evidence type="ECO:0000259" key="16">
    <source>
        <dbReference type="PROSITE" id="PS50885"/>
    </source>
</evidence>
<dbReference type="CDD" id="cd00082">
    <property type="entry name" value="HisKA"/>
    <property type="match status" value="1"/>
</dbReference>
<dbReference type="InterPro" id="IPR003594">
    <property type="entry name" value="HATPase_dom"/>
</dbReference>
<dbReference type="InterPro" id="IPR036890">
    <property type="entry name" value="HATPase_C_sf"/>
</dbReference>
<proteinExistence type="predicted"/>
<dbReference type="InterPro" id="IPR050398">
    <property type="entry name" value="HssS/ArlS-like"/>
</dbReference>
<evidence type="ECO:0000256" key="7">
    <source>
        <dbReference type="ARBA" id="ARBA00022692"/>
    </source>
</evidence>
<feature type="transmembrane region" description="Helical" evidence="14">
    <location>
        <begin position="12"/>
        <end position="30"/>
    </location>
</feature>
<keyword evidence="5" id="KW-0597">Phosphoprotein</keyword>
<dbReference type="GO" id="GO:0005886">
    <property type="term" value="C:plasma membrane"/>
    <property type="evidence" value="ECO:0007669"/>
    <property type="project" value="UniProtKB-SubCell"/>
</dbReference>
<dbReference type="SMART" id="SM00387">
    <property type="entry name" value="HATPase_c"/>
    <property type="match status" value="1"/>
</dbReference>
<evidence type="ECO:0000256" key="9">
    <source>
        <dbReference type="ARBA" id="ARBA00022777"/>
    </source>
</evidence>
<comment type="catalytic activity">
    <reaction evidence="1">
        <text>ATP + protein L-histidine = ADP + protein N-phospho-L-histidine.</text>
        <dbReference type="EC" id="2.7.13.3"/>
    </reaction>
</comment>
<feature type="transmembrane region" description="Helical" evidence="14">
    <location>
        <begin position="298"/>
        <end position="318"/>
    </location>
</feature>
<dbReference type="PROSITE" id="PS50109">
    <property type="entry name" value="HIS_KIN"/>
    <property type="match status" value="1"/>
</dbReference>
<dbReference type="PANTHER" id="PTHR45528">
    <property type="entry name" value="SENSOR HISTIDINE KINASE CPXA"/>
    <property type="match status" value="1"/>
</dbReference>
<feature type="transmembrane region" description="Helical" evidence="14">
    <location>
        <begin position="417"/>
        <end position="440"/>
    </location>
</feature>
<dbReference type="AlphaFoldDB" id="A0A6G3ZS26"/>
<feature type="transmembrane region" description="Helical" evidence="14">
    <location>
        <begin position="260"/>
        <end position="277"/>
    </location>
</feature>
<dbReference type="Gene3D" id="1.10.287.130">
    <property type="match status" value="1"/>
</dbReference>
<keyword evidence="11 14" id="KW-1133">Transmembrane helix</keyword>
<evidence type="ECO:0000256" key="11">
    <source>
        <dbReference type="ARBA" id="ARBA00022989"/>
    </source>
</evidence>
<feature type="transmembrane region" description="Helical" evidence="14">
    <location>
        <begin position="389"/>
        <end position="411"/>
    </location>
</feature>
<evidence type="ECO:0000256" key="14">
    <source>
        <dbReference type="SAM" id="Phobius"/>
    </source>
</evidence>
<evidence type="ECO:0000256" key="4">
    <source>
        <dbReference type="ARBA" id="ARBA00022475"/>
    </source>
</evidence>
<dbReference type="SUPFAM" id="SSF47384">
    <property type="entry name" value="Homodimeric domain of signal transducing histidine kinase"/>
    <property type="match status" value="1"/>
</dbReference>
<dbReference type="PANTHER" id="PTHR45528:SF1">
    <property type="entry name" value="SENSOR HISTIDINE KINASE CPXA"/>
    <property type="match status" value="1"/>
</dbReference>
<evidence type="ECO:0000313" key="17">
    <source>
        <dbReference type="EMBL" id="NEW04942.1"/>
    </source>
</evidence>
<keyword evidence="8" id="KW-0547">Nucleotide-binding</keyword>
<reference evidence="17" key="1">
    <citation type="submission" date="2020-02" db="EMBL/GenBank/DDBJ databases">
        <authorList>
            <person name="Shen X.-R."/>
            <person name="Zhang Y.-X."/>
        </authorList>
    </citation>
    <scope>NUCLEOTIDE SEQUENCE</scope>
    <source>
        <strain evidence="17">SYP-B3998</strain>
    </source>
</reference>
<dbReference type="GO" id="GO:0005524">
    <property type="term" value="F:ATP binding"/>
    <property type="evidence" value="ECO:0007669"/>
    <property type="project" value="UniProtKB-KW"/>
</dbReference>
<accession>A0A6G3ZS26</accession>
<name>A0A6G3ZS26_9BACL</name>
<keyword evidence="7 14" id="KW-0812">Transmembrane</keyword>
<dbReference type="Pfam" id="PF02518">
    <property type="entry name" value="HATPase_c"/>
    <property type="match status" value="1"/>
</dbReference>
<dbReference type="InterPro" id="IPR005467">
    <property type="entry name" value="His_kinase_dom"/>
</dbReference>
<evidence type="ECO:0000256" key="2">
    <source>
        <dbReference type="ARBA" id="ARBA00004651"/>
    </source>
</evidence>
<dbReference type="Pfam" id="PF00512">
    <property type="entry name" value="HisKA"/>
    <property type="match status" value="1"/>
</dbReference>
<evidence type="ECO:0000256" key="1">
    <source>
        <dbReference type="ARBA" id="ARBA00000085"/>
    </source>
</evidence>
<dbReference type="InterPro" id="IPR003660">
    <property type="entry name" value="HAMP_dom"/>
</dbReference>
<evidence type="ECO:0000256" key="5">
    <source>
        <dbReference type="ARBA" id="ARBA00022553"/>
    </source>
</evidence>
<dbReference type="FunFam" id="1.10.287.130:FF:000008">
    <property type="entry name" value="Two-component sensor histidine kinase"/>
    <property type="match status" value="1"/>
</dbReference>
<keyword evidence="9 17" id="KW-0418">Kinase</keyword>
<dbReference type="PROSITE" id="PS50885">
    <property type="entry name" value="HAMP"/>
    <property type="match status" value="1"/>
</dbReference>
<dbReference type="SUPFAM" id="SSF55874">
    <property type="entry name" value="ATPase domain of HSP90 chaperone/DNA topoisomerase II/histidine kinase"/>
    <property type="match status" value="1"/>
</dbReference>
<evidence type="ECO:0000256" key="12">
    <source>
        <dbReference type="ARBA" id="ARBA00023012"/>
    </source>
</evidence>
<dbReference type="InterPro" id="IPR003661">
    <property type="entry name" value="HisK_dim/P_dom"/>
</dbReference>
<evidence type="ECO:0000256" key="6">
    <source>
        <dbReference type="ARBA" id="ARBA00022679"/>
    </source>
</evidence>
<comment type="subcellular location">
    <subcellularLocation>
        <location evidence="2">Cell membrane</location>
        <topology evidence="2">Multi-pass membrane protein</topology>
    </subcellularLocation>
</comment>
<feature type="domain" description="HAMP" evidence="16">
    <location>
        <begin position="446"/>
        <end position="493"/>
    </location>
</feature>